<protein>
    <submittedName>
        <fullName evidence="2">Glycosyl hydrolase family 76</fullName>
    </submittedName>
</protein>
<dbReference type="InterPro" id="IPR004879">
    <property type="entry name" value="Ssp411-like_TRX"/>
</dbReference>
<feature type="domain" description="Spermatogenesis-associated protein 20-like TRX" evidence="1">
    <location>
        <begin position="12"/>
        <end position="170"/>
    </location>
</feature>
<accession>A0A1E8EYP4</accession>
<dbReference type="PATRIC" id="fig|1121290.3.peg.1230"/>
<dbReference type="InterPro" id="IPR036249">
    <property type="entry name" value="Thioredoxin-like_sf"/>
</dbReference>
<dbReference type="PANTHER" id="PTHR42899:SF1">
    <property type="entry name" value="SPERMATOGENESIS-ASSOCIATED PROTEIN 20"/>
    <property type="match status" value="1"/>
</dbReference>
<dbReference type="STRING" id="1121290.CLAOCE_12460"/>
<dbReference type="Gene3D" id="1.50.10.10">
    <property type="match status" value="1"/>
</dbReference>
<dbReference type="RefSeq" id="WP_070110243.1">
    <property type="nucleotide sequence ID" value="NZ_LZFO01000015.1"/>
</dbReference>
<comment type="caution">
    <text evidence="2">The sequence shown here is derived from an EMBL/GenBank/DDBJ whole genome shotgun (WGS) entry which is preliminary data.</text>
</comment>
<dbReference type="Gene3D" id="3.40.30.10">
    <property type="entry name" value="Glutaredoxin"/>
    <property type="match status" value="1"/>
</dbReference>
<dbReference type="InterPro" id="IPR024705">
    <property type="entry name" value="Ssp411"/>
</dbReference>
<keyword evidence="3" id="KW-1185">Reference proteome</keyword>
<dbReference type="CDD" id="cd02955">
    <property type="entry name" value="SSP411"/>
    <property type="match status" value="1"/>
</dbReference>
<dbReference type="SUPFAM" id="SSF48208">
    <property type="entry name" value="Six-hairpin glycosidases"/>
    <property type="match status" value="1"/>
</dbReference>
<dbReference type="PANTHER" id="PTHR42899">
    <property type="entry name" value="SPERMATOGENESIS-ASSOCIATED PROTEIN 20"/>
    <property type="match status" value="1"/>
</dbReference>
<name>A0A1E8EYP4_9CLOT</name>
<reference evidence="2 3" key="1">
    <citation type="submission" date="2016-06" db="EMBL/GenBank/DDBJ databases">
        <title>Genome sequence of Clostridium acetireducens DSM 10703.</title>
        <authorList>
            <person name="Poehlein A."/>
            <person name="Fluechter S."/>
            <person name="Duerre P."/>
            <person name="Daniel R."/>
        </authorList>
    </citation>
    <scope>NUCLEOTIDE SEQUENCE [LARGE SCALE GENOMIC DNA]</scope>
    <source>
        <strain evidence="2 3">DSM 10703</strain>
    </source>
</reference>
<dbReference type="Proteomes" id="UP000175744">
    <property type="component" value="Unassembled WGS sequence"/>
</dbReference>
<proteinExistence type="predicted"/>
<sequence length="686" mass="79730">MSTLKTLYKKANKLINEKSPYLLQHAYNPVDWYPWGEEAFEIAKEENKLVFLSIGYSTCHWCHVMERESFEDEEIAKILNKYFVSIKVDREERPDIDNIYMTFCQMYSGSGGWPLTVIMTHDKKPFFVGTYFPKEDRYGRRGLKDILNSIKDSWIKDKENILILSNNIAEGISKFGISKNQGKINKDIVNITFKDLKQSFDKKYGGFSIQPKFPLSHNISFLLKYYFITGENLALYMAEKTLQSMYKGGIFDHIGYGFSRYSTDEKWLAPHFEKMLYDNALLITPYTEAYAITKNVFYKDVVDKIVKYLVKNMLDKEGGFYSAEDADSEGVEGKFYLWSRDEIIKILGEEKGEVYCRYYDVTENGNFEHKNIPNLIKTDINFIEKDNNLKNLLEQCRNKLFSIREKRIHPHKDDKILTSWNGMIIASLAYAGRVLNNYNYIKIAENVWNFISNKLISKEDNRLFGVYRKGESYNLAFLDDYAFTIGGLIELYQSTFKLYYLKKAIELNNNMLNLFWDNDNGGLYFYGEDSEKLIARNKESYDGAIPSGNSVAALNMVNLSKFTNDLDLEDKINKQFFAFGEEINKNPLGYSNFVIAFMSYYESIKQIVITGNKEDADTKAILEKVNSKYNPFSIIILNDESSELFKVNSFLKEQKKVNNKTTIYICENFSCKSPVNNIDELDKLLG</sequence>
<dbReference type="GO" id="GO:0005975">
    <property type="term" value="P:carbohydrate metabolic process"/>
    <property type="evidence" value="ECO:0007669"/>
    <property type="project" value="InterPro"/>
</dbReference>
<keyword evidence="2" id="KW-0378">Hydrolase</keyword>
<dbReference type="PIRSF" id="PIRSF006402">
    <property type="entry name" value="UCP006402_thioredoxin"/>
    <property type="match status" value="1"/>
</dbReference>
<dbReference type="OrthoDB" id="9762614at2"/>
<dbReference type="InterPro" id="IPR008928">
    <property type="entry name" value="6-hairpin_glycosidase_sf"/>
</dbReference>
<dbReference type="GO" id="GO:0016787">
    <property type="term" value="F:hydrolase activity"/>
    <property type="evidence" value="ECO:0007669"/>
    <property type="project" value="UniProtKB-KW"/>
</dbReference>
<dbReference type="Pfam" id="PF03190">
    <property type="entry name" value="Thioredox_DsbH"/>
    <property type="match status" value="1"/>
</dbReference>
<dbReference type="AlphaFoldDB" id="A0A1E8EYP4"/>
<evidence type="ECO:0000259" key="1">
    <source>
        <dbReference type="Pfam" id="PF03190"/>
    </source>
</evidence>
<evidence type="ECO:0000313" key="3">
    <source>
        <dbReference type="Proteomes" id="UP000175744"/>
    </source>
</evidence>
<gene>
    <name evidence="2" type="ORF">CLOACE_12460</name>
</gene>
<evidence type="ECO:0000313" key="2">
    <source>
        <dbReference type="EMBL" id="OFI06103.1"/>
    </source>
</evidence>
<dbReference type="EMBL" id="LZFO01000015">
    <property type="protein sequence ID" value="OFI06103.1"/>
    <property type="molecule type" value="Genomic_DNA"/>
</dbReference>
<dbReference type="SUPFAM" id="SSF52833">
    <property type="entry name" value="Thioredoxin-like"/>
    <property type="match status" value="1"/>
</dbReference>
<dbReference type="InterPro" id="IPR012341">
    <property type="entry name" value="6hp_glycosidase-like_sf"/>
</dbReference>
<organism evidence="2 3">
    <name type="scientific">Clostridium acetireducens DSM 10703</name>
    <dbReference type="NCBI Taxonomy" id="1121290"/>
    <lineage>
        <taxon>Bacteria</taxon>
        <taxon>Bacillati</taxon>
        <taxon>Bacillota</taxon>
        <taxon>Clostridia</taxon>
        <taxon>Eubacteriales</taxon>
        <taxon>Clostridiaceae</taxon>
        <taxon>Clostridium</taxon>
    </lineage>
</organism>